<sequence length="70" mass="7682">MWMSGPSLWRTALNLCTGRGKALWTNTQSPAPHASDLQFCHPPAVEEKNFPTRPAIATNGAEKITHNPVK</sequence>
<dbReference type="AlphaFoldDB" id="A0A918T9R9"/>
<evidence type="ECO:0000313" key="2">
    <source>
        <dbReference type="Proteomes" id="UP000646244"/>
    </source>
</evidence>
<dbReference type="Proteomes" id="UP000646244">
    <property type="component" value="Unassembled WGS sequence"/>
</dbReference>
<organism evidence="1 2">
    <name type="scientific">Streptomyces cinnamoneus</name>
    <name type="common">Streptoverticillium cinnamoneum</name>
    <dbReference type="NCBI Taxonomy" id="53446"/>
    <lineage>
        <taxon>Bacteria</taxon>
        <taxon>Bacillati</taxon>
        <taxon>Actinomycetota</taxon>
        <taxon>Actinomycetes</taxon>
        <taxon>Kitasatosporales</taxon>
        <taxon>Streptomycetaceae</taxon>
        <taxon>Streptomyces</taxon>
        <taxon>Streptomyces cinnamoneus group</taxon>
    </lineage>
</organism>
<gene>
    <name evidence="1" type="ORF">GCM10010507_07120</name>
</gene>
<reference evidence="1" key="2">
    <citation type="submission" date="2020-09" db="EMBL/GenBank/DDBJ databases">
        <authorList>
            <person name="Sun Q."/>
            <person name="Ohkuma M."/>
        </authorList>
    </citation>
    <scope>NUCLEOTIDE SEQUENCE</scope>
    <source>
        <strain evidence="1">JCM 4633</strain>
    </source>
</reference>
<reference evidence="1" key="1">
    <citation type="journal article" date="2014" name="Int. J. Syst. Evol. Microbiol.">
        <title>Complete genome sequence of Corynebacterium casei LMG S-19264T (=DSM 44701T), isolated from a smear-ripened cheese.</title>
        <authorList>
            <consortium name="US DOE Joint Genome Institute (JGI-PGF)"/>
            <person name="Walter F."/>
            <person name="Albersmeier A."/>
            <person name="Kalinowski J."/>
            <person name="Ruckert C."/>
        </authorList>
    </citation>
    <scope>NUCLEOTIDE SEQUENCE</scope>
    <source>
        <strain evidence="1">JCM 4633</strain>
    </source>
</reference>
<comment type="caution">
    <text evidence="1">The sequence shown here is derived from an EMBL/GenBank/DDBJ whole genome shotgun (WGS) entry which is preliminary data.</text>
</comment>
<accession>A0A918T9R9</accession>
<dbReference type="EMBL" id="BMVB01000002">
    <property type="protein sequence ID" value="GHC36499.1"/>
    <property type="molecule type" value="Genomic_DNA"/>
</dbReference>
<name>A0A918T9R9_STRCJ</name>
<proteinExistence type="predicted"/>
<protein>
    <submittedName>
        <fullName evidence="1">Uncharacterized protein</fullName>
    </submittedName>
</protein>
<evidence type="ECO:0000313" key="1">
    <source>
        <dbReference type="EMBL" id="GHC36499.1"/>
    </source>
</evidence>